<feature type="domain" description="AMP-binding enzyme C-terminal" evidence="2">
    <location>
        <begin position="476"/>
        <end position="549"/>
    </location>
</feature>
<evidence type="ECO:0000259" key="1">
    <source>
        <dbReference type="Pfam" id="PF00501"/>
    </source>
</evidence>
<dbReference type="CDD" id="cd04433">
    <property type="entry name" value="AFD_class_I"/>
    <property type="match status" value="1"/>
</dbReference>
<dbReference type="InterPro" id="IPR025110">
    <property type="entry name" value="AMP-bd_C"/>
</dbReference>
<sequence>MFLTPAARIATYREQGVWGDLTIDDLTQRNRREVPGRLALADPPNRVLLDGCAPRRLTWDEAGEAVDRLASAFLGLGLAKDDIVCIQSPNTVDAVLTFLACARIGLICCPVVMQYRAHELGYILDLVKPAAVVTPARFSNFDHGRMMLALTAGSPTKVLVLGGDVPEGAVDLDAARAAADPAVAAAAHVADPPQAGEVATICWTSGTEARPKGVPRDHNHWIVNAQVIVAASGLLDGETLLNPFPLVNIGSIGGLVMPWLWRRGTLVLHHPFDLGVFLGQIAAERVNYTIAPPAILTAILKTPALKAAADLSSVRAIGSGSAPLSPWMIEGFLTEYGIQICNYFGSNEGASLYSSPAETSDPDSRAHFFPRFGADGIDWDSPAAQMIRTRLVDLAGDSDITEPGKAGELRIDGAMVFSGYFRSPALNAAAFDERGYFRTGDLFEIAGEGPLSRYYRFVGRCKEIIIRGGMNISPAEIDDLLAAHPDLRESAVVGVPDEALGERVCLAACPIEGRDVDLPAVCNWLRAKGLATFKLPERMVVVDALPRSAMNKVLRNDLRAQVLAALDHDEFGSNRSKFIKRDRF</sequence>
<dbReference type="KEGG" id="caul:KCG34_06290"/>
<evidence type="ECO:0000259" key="2">
    <source>
        <dbReference type="Pfam" id="PF13193"/>
    </source>
</evidence>
<keyword evidence="4" id="KW-1185">Reference proteome</keyword>
<evidence type="ECO:0000313" key="3">
    <source>
        <dbReference type="EMBL" id="QUD89487.1"/>
    </source>
</evidence>
<keyword evidence="3" id="KW-0436">Ligase</keyword>
<dbReference type="InterPro" id="IPR045851">
    <property type="entry name" value="AMP-bd_C_sf"/>
</dbReference>
<dbReference type="Proteomes" id="UP000676409">
    <property type="component" value="Chromosome"/>
</dbReference>
<proteinExistence type="predicted"/>
<gene>
    <name evidence="3" type="ORF">KCG34_06290</name>
</gene>
<dbReference type="InterPro" id="IPR000873">
    <property type="entry name" value="AMP-dep_synth/lig_dom"/>
</dbReference>
<dbReference type="InterPro" id="IPR042099">
    <property type="entry name" value="ANL_N_sf"/>
</dbReference>
<dbReference type="GO" id="GO:0006631">
    <property type="term" value="P:fatty acid metabolic process"/>
    <property type="evidence" value="ECO:0007669"/>
    <property type="project" value="TreeGrafter"/>
</dbReference>
<organism evidence="3 4">
    <name type="scientific">Phenylobacterium montanum</name>
    <dbReference type="NCBI Taxonomy" id="2823693"/>
    <lineage>
        <taxon>Bacteria</taxon>
        <taxon>Pseudomonadati</taxon>
        <taxon>Pseudomonadota</taxon>
        <taxon>Alphaproteobacteria</taxon>
        <taxon>Caulobacterales</taxon>
        <taxon>Caulobacteraceae</taxon>
        <taxon>Phenylobacterium</taxon>
    </lineage>
</organism>
<dbReference type="SUPFAM" id="SSF56801">
    <property type="entry name" value="Acetyl-CoA synthetase-like"/>
    <property type="match status" value="1"/>
</dbReference>
<dbReference type="Pfam" id="PF13193">
    <property type="entry name" value="AMP-binding_C"/>
    <property type="match status" value="1"/>
</dbReference>
<protein>
    <submittedName>
        <fullName evidence="3">Acyl--CoA ligase</fullName>
    </submittedName>
</protein>
<dbReference type="Pfam" id="PF00501">
    <property type="entry name" value="AMP-binding"/>
    <property type="match status" value="1"/>
</dbReference>
<dbReference type="AlphaFoldDB" id="A0A975G2V5"/>
<evidence type="ECO:0000313" key="4">
    <source>
        <dbReference type="Proteomes" id="UP000676409"/>
    </source>
</evidence>
<reference evidence="3" key="1">
    <citation type="submission" date="2021-04" db="EMBL/GenBank/DDBJ databases">
        <title>The complete genome sequence of Caulobacter sp. S6.</title>
        <authorList>
            <person name="Tang Y."/>
            <person name="Ouyang W."/>
            <person name="Liu Q."/>
            <person name="Huang B."/>
            <person name="Guo Z."/>
            <person name="Lei P."/>
        </authorList>
    </citation>
    <scope>NUCLEOTIDE SEQUENCE</scope>
    <source>
        <strain evidence="3">S6</strain>
    </source>
</reference>
<dbReference type="PANTHER" id="PTHR43201:SF32">
    <property type="entry name" value="2-SUCCINYLBENZOATE--COA LIGASE, CHLOROPLASTIC_PEROXISOMAL"/>
    <property type="match status" value="1"/>
</dbReference>
<feature type="domain" description="AMP-dependent synthetase/ligase" evidence="1">
    <location>
        <begin position="43"/>
        <end position="421"/>
    </location>
</feature>
<dbReference type="PANTHER" id="PTHR43201">
    <property type="entry name" value="ACYL-COA SYNTHETASE"/>
    <property type="match status" value="1"/>
</dbReference>
<dbReference type="Gene3D" id="3.30.300.30">
    <property type="match status" value="1"/>
</dbReference>
<dbReference type="Gene3D" id="3.40.50.12780">
    <property type="entry name" value="N-terminal domain of ligase-like"/>
    <property type="match status" value="1"/>
</dbReference>
<dbReference type="RefSeq" id="WP_211939539.1">
    <property type="nucleotide sequence ID" value="NZ_CP073078.1"/>
</dbReference>
<name>A0A975G2V5_9CAUL</name>
<dbReference type="EMBL" id="CP073078">
    <property type="protein sequence ID" value="QUD89487.1"/>
    <property type="molecule type" value="Genomic_DNA"/>
</dbReference>
<dbReference type="GO" id="GO:0031956">
    <property type="term" value="F:medium-chain fatty acid-CoA ligase activity"/>
    <property type="evidence" value="ECO:0007669"/>
    <property type="project" value="TreeGrafter"/>
</dbReference>
<accession>A0A975G2V5</accession>